<feature type="signal peptide" evidence="2">
    <location>
        <begin position="1"/>
        <end position="22"/>
    </location>
</feature>
<keyword evidence="2" id="KW-0732">Signal</keyword>
<protein>
    <submittedName>
        <fullName evidence="3">Uncharacterized protein</fullName>
    </submittedName>
</protein>
<evidence type="ECO:0000313" key="3">
    <source>
        <dbReference type="EMBL" id="PWN31602.1"/>
    </source>
</evidence>
<name>A0A316V2B5_9BASI</name>
<evidence type="ECO:0000313" key="4">
    <source>
        <dbReference type="Proteomes" id="UP000245771"/>
    </source>
</evidence>
<dbReference type="EMBL" id="KZ819607">
    <property type="protein sequence ID" value="PWN31602.1"/>
    <property type="molecule type" value="Genomic_DNA"/>
</dbReference>
<dbReference type="RefSeq" id="XP_025351904.1">
    <property type="nucleotide sequence ID" value="XM_025501205.1"/>
</dbReference>
<gene>
    <name evidence="3" type="ORF">FA14DRAFT_182399</name>
</gene>
<dbReference type="STRING" id="1280837.A0A316V2B5"/>
<dbReference type="GeneID" id="37022986"/>
<feature type="chain" id="PRO_5016275504" evidence="2">
    <location>
        <begin position="23"/>
        <end position="241"/>
    </location>
</feature>
<accession>A0A316V2B5</accession>
<organism evidence="3 4">
    <name type="scientific">Meira miltonrushii</name>
    <dbReference type="NCBI Taxonomy" id="1280837"/>
    <lineage>
        <taxon>Eukaryota</taxon>
        <taxon>Fungi</taxon>
        <taxon>Dikarya</taxon>
        <taxon>Basidiomycota</taxon>
        <taxon>Ustilaginomycotina</taxon>
        <taxon>Exobasidiomycetes</taxon>
        <taxon>Exobasidiales</taxon>
        <taxon>Brachybasidiaceae</taxon>
        <taxon>Meira</taxon>
    </lineage>
</organism>
<proteinExistence type="predicted"/>
<feature type="compositionally biased region" description="Low complexity" evidence="1">
    <location>
        <begin position="54"/>
        <end position="144"/>
    </location>
</feature>
<dbReference type="InParanoid" id="A0A316V2B5"/>
<dbReference type="Proteomes" id="UP000245771">
    <property type="component" value="Unassembled WGS sequence"/>
</dbReference>
<reference evidence="3 4" key="1">
    <citation type="journal article" date="2018" name="Mol. Biol. Evol.">
        <title>Broad Genomic Sampling Reveals a Smut Pathogenic Ancestry of the Fungal Clade Ustilaginomycotina.</title>
        <authorList>
            <person name="Kijpornyongpan T."/>
            <person name="Mondo S.J."/>
            <person name="Barry K."/>
            <person name="Sandor L."/>
            <person name="Lee J."/>
            <person name="Lipzen A."/>
            <person name="Pangilinan J."/>
            <person name="LaButti K."/>
            <person name="Hainaut M."/>
            <person name="Henrissat B."/>
            <person name="Grigoriev I.V."/>
            <person name="Spatafora J.W."/>
            <person name="Aime M.C."/>
        </authorList>
    </citation>
    <scope>NUCLEOTIDE SEQUENCE [LARGE SCALE GENOMIC DNA]</scope>
    <source>
        <strain evidence="3 4">MCA 3882</strain>
    </source>
</reference>
<feature type="region of interest" description="Disordered" evidence="1">
    <location>
        <begin position="24"/>
        <end position="196"/>
    </location>
</feature>
<sequence>MRWSHLSTIFFFAFAILSAVSGHSNKDDASMSLFKRVTPPSSPRKSTTPPPGSPRKSTTSPPGSPRKSTTSPPGSPRKSTTSPPGSPRKSTTSPPGSPRKSTTSPPGSPRKSTTSPPGSPSSRSSPGSPKSHPGSSSGGPKTSSEPPAGYRKGTGNRVDSHGYFSGEPEFVKLEQKKPASPPPTRSNSPLRAKGKYYSPEREEIVIAGPHKGAPARTVIWKPERATLGGKLKSIGNRLGFK</sequence>
<evidence type="ECO:0000256" key="2">
    <source>
        <dbReference type="SAM" id="SignalP"/>
    </source>
</evidence>
<dbReference type="AlphaFoldDB" id="A0A316V2B5"/>
<keyword evidence="4" id="KW-1185">Reference proteome</keyword>
<evidence type="ECO:0000256" key="1">
    <source>
        <dbReference type="SAM" id="MobiDB-lite"/>
    </source>
</evidence>